<keyword evidence="6 8" id="KW-0472">Membrane</keyword>
<feature type="region of interest" description="Disordered" evidence="7">
    <location>
        <begin position="49"/>
        <end position="69"/>
    </location>
</feature>
<dbReference type="Proteomes" id="UP001583186">
    <property type="component" value="Unassembled WGS sequence"/>
</dbReference>
<evidence type="ECO:0000256" key="8">
    <source>
        <dbReference type="SAM" id="Phobius"/>
    </source>
</evidence>
<feature type="region of interest" description="Disordered" evidence="7">
    <location>
        <begin position="274"/>
        <end position="300"/>
    </location>
</feature>
<evidence type="ECO:0000313" key="9">
    <source>
        <dbReference type="EMBL" id="KAL1903687.1"/>
    </source>
</evidence>
<feature type="transmembrane region" description="Helical" evidence="8">
    <location>
        <begin position="188"/>
        <end position="210"/>
    </location>
</feature>
<keyword evidence="3" id="KW-0813">Transport</keyword>
<feature type="transmembrane region" description="Helical" evidence="8">
    <location>
        <begin position="151"/>
        <end position="168"/>
    </location>
</feature>
<feature type="transmembrane region" description="Helical" evidence="8">
    <location>
        <begin position="93"/>
        <end position="113"/>
    </location>
</feature>
<keyword evidence="10" id="KW-1185">Reference proteome</keyword>
<dbReference type="InterPro" id="IPR045035">
    <property type="entry name" value="YSL-like"/>
</dbReference>
<proteinExistence type="inferred from homology"/>
<dbReference type="EMBL" id="JAWCUI010000001">
    <property type="protein sequence ID" value="KAL1903687.1"/>
    <property type="molecule type" value="Genomic_DNA"/>
</dbReference>
<evidence type="ECO:0000256" key="2">
    <source>
        <dbReference type="ARBA" id="ARBA00008807"/>
    </source>
</evidence>
<comment type="similarity">
    <text evidence="2">Belongs to the oligopeptide OPT transporter family.</text>
</comment>
<dbReference type="PANTHER" id="PTHR31645">
    <property type="entry name" value="OLIGOPEPTIDE TRANSPORTER YGL114W-RELATED"/>
    <property type="match status" value="1"/>
</dbReference>
<accession>A0ABR3ZUG9</accession>
<organism evidence="9 10">
    <name type="scientific">Sporothrix stenoceras</name>
    <dbReference type="NCBI Taxonomy" id="5173"/>
    <lineage>
        <taxon>Eukaryota</taxon>
        <taxon>Fungi</taxon>
        <taxon>Dikarya</taxon>
        <taxon>Ascomycota</taxon>
        <taxon>Pezizomycotina</taxon>
        <taxon>Sordariomycetes</taxon>
        <taxon>Sordariomycetidae</taxon>
        <taxon>Ophiostomatales</taxon>
        <taxon>Ophiostomataceae</taxon>
        <taxon>Sporothrix</taxon>
    </lineage>
</organism>
<dbReference type="PANTHER" id="PTHR31645:SF0">
    <property type="entry name" value="OLIGOPEPTIDE TRANSPORTER YGL114W-RELATED"/>
    <property type="match status" value="1"/>
</dbReference>
<reference evidence="9 10" key="1">
    <citation type="journal article" date="2024" name="IMA Fungus">
        <title>IMA Genome - F19 : A genome assembly and annotation guide to empower mycologists, including annotated draft genome sequences of Ceratocystis pirilliformis, Diaporthe australafricana, Fusarium ophioides, Paecilomyces lecythidis, and Sporothrix stenoceras.</title>
        <authorList>
            <person name="Aylward J."/>
            <person name="Wilson A.M."/>
            <person name="Visagie C.M."/>
            <person name="Spraker J."/>
            <person name="Barnes I."/>
            <person name="Buitendag C."/>
            <person name="Ceriani C."/>
            <person name="Del Mar Angel L."/>
            <person name="du Plessis D."/>
            <person name="Fuchs T."/>
            <person name="Gasser K."/>
            <person name="Kramer D."/>
            <person name="Li W."/>
            <person name="Munsamy K."/>
            <person name="Piso A."/>
            <person name="Price J.L."/>
            <person name="Sonnekus B."/>
            <person name="Thomas C."/>
            <person name="van der Nest A."/>
            <person name="van Dijk A."/>
            <person name="van Heerden A."/>
            <person name="van Vuuren N."/>
            <person name="Yilmaz N."/>
            <person name="Duong T.A."/>
            <person name="van der Merwe N.A."/>
            <person name="Wingfield M.J."/>
            <person name="Wingfield B.D."/>
        </authorList>
    </citation>
    <scope>NUCLEOTIDE SEQUENCE [LARGE SCALE GENOMIC DNA]</scope>
    <source>
        <strain evidence="9 10">CMW 5346</strain>
    </source>
</reference>
<sequence length="374" mass="39873">MPLIIREKLKFPSGFGAAVLIGVLHGRKQKIGQGNVPSEFASLAGEEAVPEPAPTPFAPATSGSGVGDAVDGNSPVSELEIHRREEWRANLRLLLVCFFISGVFTLATYFFPAIRDLPIFGRTAAATWLWTFNPSLAYIGQGVIMGPATTMHMLLGAIIGWAILSPLAKYRGWAPGPIEDWETGSKGWIVWISIAIMLADGIVSLSHVAIRSALQFWPETRATIAGRLPPGLARWIFPKKSTSGYTAIHSSDTAAEAASVPTSPLSVFATPAAGRGDEGEDEYDGTMGTHPGGNGLEKDAPADQQIGSKTVVVGLVLSIVFCIACIRFTFGALVPFYAIIISIAMALVLSIMGVRALGEVRLDGFILHYVHSFN</sequence>
<evidence type="ECO:0000256" key="6">
    <source>
        <dbReference type="ARBA" id="ARBA00023136"/>
    </source>
</evidence>
<evidence type="ECO:0000256" key="1">
    <source>
        <dbReference type="ARBA" id="ARBA00004141"/>
    </source>
</evidence>
<keyword evidence="5 8" id="KW-1133">Transmembrane helix</keyword>
<evidence type="ECO:0000256" key="4">
    <source>
        <dbReference type="ARBA" id="ARBA00022692"/>
    </source>
</evidence>
<feature type="transmembrane region" description="Helical" evidence="8">
    <location>
        <begin position="336"/>
        <end position="357"/>
    </location>
</feature>
<dbReference type="Pfam" id="PF03169">
    <property type="entry name" value="OPT"/>
    <property type="match status" value="1"/>
</dbReference>
<comment type="caution">
    <text evidence="9">The sequence shown here is derived from an EMBL/GenBank/DDBJ whole genome shotgun (WGS) entry which is preliminary data.</text>
</comment>
<gene>
    <name evidence="9" type="primary">OPT8</name>
    <name evidence="9" type="ORF">Sste5346_000316</name>
</gene>
<evidence type="ECO:0000313" key="10">
    <source>
        <dbReference type="Proteomes" id="UP001583186"/>
    </source>
</evidence>
<feature type="transmembrane region" description="Helical" evidence="8">
    <location>
        <begin position="311"/>
        <end position="330"/>
    </location>
</feature>
<keyword evidence="4 8" id="KW-0812">Transmembrane</keyword>
<evidence type="ECO:0000256" key="3">
    <source>
        <dbReference type="ARBA" id="ARBA00022448"/>
    </source>
</evidence>
<dbReference type="InterPro" id="IPR004813">
    <property type="entry name" value="OPT"/>
</dbReference>
<protein>
    <submittedName>
        <fullName evidence="9">OPT superfamily</fullName>
    </submittedName>
</protein>
<comment type="subcellular location">
    <subcellularLocation>
        <location evidence="1">Membrane</location>
        <topology evidence="1">Multi-pass membrane protein</topology>
    </subcellularLocation>
</comment>
<name>A0ABR3ZUG9_9PEZI</name>
<evidence type="ECO:0000256" key="5">
    <source>
        <dbReference type="ARBA" id="ARBA00022989"/>
    </source>
</evidence>
<evidence type="ECO:0000256" key="7">
    <source>
        <dbReference type="SAM" id="MobiDB-lite"/>
    </source>
</evidence>
<feature type="transmembrane region" description="Helical" evidence="8">
    <location>
        <begin position="119"/>
        <end position="139"/>
    </location>
</feature>